<evidence type="ECO:0000259" key="13">
    <source>
        <dbReference type="PROSITE" id="PS50885"/>
    </source>
</evidence>
<evidence type="ECO:0000313" key="15">
    <source>
        <dbReference type="Proteomes" id="UP001262754"/>
    </source>
</evidence>
<keyword evidence="6" id="KW-0808">Transferase</keyword>
<dbReference type="InterPro" id="IPR004358">
    <property type="entry name" value="Sig_transdc_His_kin-like_C"/>
</dbReference>
<sequence length="526" mass="55775">MSAGLGAWLRRWWPALRLRTILLTVLLFAAAMPAIGAVFLRTYENTLVRQTEAELTSQGAALAAAAGSLWPGAVRDLTPADPDARDDPGYYRPESTSVDLRSSPLLPERPASVPGARADPQAEAAAEVLEPIFDQTSRSTLASILIVDRHGVVVRGLGQGGSLAALPEIQAALQGRSRTVLRRNGAYHPRYSFEWLSRASAVRLHHARPVVVNGRVVGALLLSRSPRALFRGVYQDRGKLLVGAAATILLLVLLSGLVSRGVTRPIEALSAATRSVATGQGSVPETPATAAVEIRDLYQDFRVMADAIAVRSRYLRDFAAAVSHEFKTPLAGITGAVELLDDHFDTMTPDERRRFLGNISADSARLSQLVGRLMDLARADMAMPQAGVASQLAPAARRVADAQGRDIAVLLDLPDGLPLVAAPEATVETVLTTLVENSRQAGAKAVRIAAAVVDDEVVLRVSDDGPGVPAADRDRLFEPFFTSRRETGGTGLGLSIARSLLAASSGRISLVEGEAGAVFEVGLVRG</sequence>
<dbReference type="Gene3D" id="6.10.340.10">
    <property type="match status" value="1"/>
</dbReference>
<dbReference type="PANTHER" id="PTHR44936">
    <property type="entry name" value="SENSOR PROTEIN CREC"/>
    <property type="match status" value="1"/>
</dbReference>
<dbReference type="Pfam" id="PF02518">
    <property type="entry name" value="HATPase_c"/>
    <property type="match status" value="1"/>
</dbReference>
<dbReference type="InterPro" id="IPR036890">
    <property type="entry name" value="HATPase_C_sf"/>
</dbReference>
<evidence type="ECO:0000256" key="10">
    <source>
        <dbReference type="SAM" id="MobiDB-lite"/>
    </source>
</evidence>
<comment type="catalytic activity">
    <reaction evidence="1">
        <text>ATP + protein L-histidine = ADP + protein N-phospho-L-histidine.</text>
        <dbReference type="EC" id="2.7.13.3"/>
    </reaction>
</comment>
<dbReference type="Proteomes" id="UP001262754">
    <property type="component" value="Unassembled WGS sequence"/>
</dbReference>
<comment type="caution">
    <text evidence="14">The sequence shown here is derived from an EMBL/GenBank/DDBJ whole genome shotgun (WGS) entry which is preliminary data.</text>
</comment>
<dbReference type="PRINTS" id="PR00344">
    <property type="entry name" value="BCTRLSENSOR"/>
</dbReference>
<protein>
    <recommendedName>
        <fullName evidence="3">histidine kinase</fullName>
        <ecNumber evidence="3">2.7.13.3</ecNumber>
    </recommendedName>
</protein>
<dbReference type="PROSITE" id="PS50885">
    <property type="entry name" value="HAMP"/>
    <property type="match status" value="1"/>
</dbReference>
<keyword evidence="11" id="KW-0472">Membrane</keyword>
<dbReference type="SMART" id="SM00387">
    <property type="entry name" value="HATPase_c"/>
    <property type="match status" value="1"/>
</dbReference>
<evidence type="ECO:0000256" key="7">
    <source>
        <dbReference type="ARBA" id="ARBA00022741"/>
    </source>
</evidence>
<dbReference type="InterPro" id="IPR005467">
    <property type="entry name" value="His_kinase_dom"/>
</dbReference>
<evidence type="ECO:0000313" key="14">
    <source>
        <dbReference type="EMBL" id="MDR6532397.1"/>
    </source>
</evidence>
<dbReference type="EMBL" id="JAVDRL010000009">
    <property type="protein sequence ID" value="MDR6532397.1"/>
    <property type="molecule type" value="Genomic_DNA"/>
</dbReference>
<dbReference type="RefSeq" id="WP_310032911.1">
    <property type="nucleotide sequence ID" value="NZ_JAVDRL010000009.1"/>
</dbReference>
<evidence type="ECO:0000256" key="11">
    <source>
        <dbReference type="SAM" id="Phobius"/>
    </source>
</evidence>
<feature type="transmembrane region" description="Helical" evidence="11">
    <location>
        <begin position="240"/>
        <end position="258"/>
    </location>
</feature>
<keyword evidence="5" id="KW-0597">Phosphoprotein</keyword>
<evidence type="ECO:0000256" key="6">
    <source>
        <dbReference type="ARBA" id="ARBA00022679"/>
    </source>
</evidence>
<keyword evidence="7" id="KW-0547">Nucleotide-binding</keyword>
<evidence type="ECO:0000256" key="3">
    <source>
        <dbReference type="ARBA" id="ARBA00012438"/>
    </source>
</evidence>
<dbReference type="InterPro" id="IPR003594">
    <property type="entry name" value="HATPase_dom"/>
</dbReference>
<keyword evidence="8 14" id="KW-0418">Kinase</keyword>
<organism evidence="14 15">
    <name type="scientific">Caulobacter rhizosphaerae</name>
    <dbReference type="NCBI Taxonomy" id="2010972"/>
    <lineage>
        <taxon>Bacteria</taxon>
        <taxon>Pseudomonadati</taxon>
        <taxon>Pseudomonadota</taxon>
        <taxon>Alphaproteobacteria</taxon>
        <taxon>Caulobacterales</taxon>
        <taxon>Caulobacteraceae</taxon>
        <taxon>Caulobacter</taxon>
    </lineage>
</organism>
<proteinExistence type="predicted"/>
<feature type="region of interest" description="Disordered" evidence="10">
    <location>
        <begin position="76"/>
        <end position="117"/>
    </location>
</feature>
<evidence type="ECO:0000256" key="9">
    <source>
        <dbReference type="ARBA" id="ARBA00022840"/>
    </source>
</evidence>
<dbReference type="InterPro" id="IPR003660">
    <property type="entry name" value="HAMP_dom"/>
</dbReference>
<dbReference type="SMART" id="SM00388">
    <property type="entry name" value="HisKA"/>
    <property type="match status" value="1"/>
</dbReference>
<dbReference type="CDD" id="cd06225">
    <property type="entry name" value="HAMP"/>
    <property type="match status" value="1"/>
</dbReference>
<evidence type="ECO:0000256" key="4">
    <source>
        <dbReference type="ARBA" id="ARBA00022475"/>
    </source>
</evidence>
<keyword evidence="9" id="KW-0067">ATP-binding</keyword>
<dbReference type="GO" id="GO:0016301">
    <property type="term" value="F:kinase activity"/>
    <property type="evidence" value="ECO:0007669"/>
    <property type="project" value="UniProtKB-KW"/>
</dbReference>
<dbReference type="Pfam" id="PF00512">
    <property type="entry name" value="HisKA"/>
    <property type="match status" value="1"/>
</dbReference>
<dbReference type="SUPFAM" id="SSF47384">
    <property type="entry name" value="Homodimeric domain of signal transducing histidine kinase"/>
    <property type="match status" value="1"/>
</dbReference>
<dbReference type="SUPFAM" id="SSF55874">
    <property type="entry name" value="ATPase domain of HSP90 chaperone/DNA topoisomerase II/histidine kinase"/>
    <property type="match status" value="1"/>
</dbReference>
<reference evidence="14 15" key="1">
    <citation type="submission" date="2023-07" db="EMBL/GenBank/DDBJ databases">
        <title>Sorghum-associated microbial communities from plants grown in Nebraska, USA.</title>
        <authorList>
            <person name="Schachtman D."/>
        </authorList>
    </citation>
    <scope>NUCLEOTIDE SEQUENCE [LARGE SCALE GENOMIC DNA]</scope>
    <source>
        <strain evidence="14 15">DS2154</strain>
    </source>
</reference>
<feature type="domain" description="HAMP" evidence="13">
    <location>
        <begin position="260"/>
        <end position="313"/>
    </location>
</feature>
<dbReference type="PANTHER" id="PTHR44936:SF10">
    <property type="entry name" value="SENSOR PROTEIN RSTB"/>
    <property type="match status" value="1"/>
</dbReference>
<evidence type="ECO:0000256" key="1">
    <source>
        <dbReference type="ARBA" id="ARBA00000085"/>
    </source>
</evidence>
<dbReference type="InterPro" id="IPR003661">
    <property type="entry name" value="HisK_dim/P_dom"/>
</dbReference>
<gene>
    <name evidence="14" type="ORF">J2800_003155</name>
</gene>
<name>A0ABU1N1V8_9CAUL</name>
<dbReference type="Gene3D" id="1.10.287.130">
    <property type="match status" value="1"/>
</dbReference>
<feature type="domain" description="Histidine kinase" evidence="12">
    <location>
        <begin position="321"/>
        <end position="526"/>
    </location>
</feature>
<comment type="subcellular location">
    <subcellularLocation>
        <location evidence="2">Cell membrane</location>
        <topology evidence="2">Multi-pass membrane protein</topology>
    </subcellularLocation>
</comment>
<keyword evidence="4" id="KW-1003">Cell membrane</keyword>
<evidence type="ECO:0000256" key="2">
    <source>
        <dbReference type="ARBA" id="ARBA00004651"/>
    </source>
</evidence>
<feature type="transmembrane region" description="Helical" evidence="11">
    <location>
        <begin position="20"/>
        <end position="40"/>
    </location>
</feature>
<keyword evidence="15" id="KW-1185">Reference proteome</keyword>
<dbReference type="InterPro" id="IPR050980">
    <property type="entry name" value="2C_sensor_his_kinase"/>
</dbReference>
<evidence type="ECO:0000256" key="5">
    <source>
        <dbReference type="ARBA" id="ARBA00022553"/>
    </source>
</evidence>
<dbReference type="Gene3D" id="3.30.565.10">
    <property type="entry name" value="Histidine kinase-like ATPase, C-terminal domain"/>
    <property type="match status" value="1"/>
</dbReference>
<evidence type="ECO:0000259" key="12">
    <source>
        <dbReference type="PROSITE" id="PS50109"/>
    </source>
</evidence>
<dbReference type="Pfam" id="PF00672">
    <property type="entry name" value="HAMP"/>
    <property type="match status" value="1"/>
</dbReference>
<dbReference type="InterPro" id="IPR036097">
    <property type="entry name" value="HisK_dim/P_sf"/>
</dbReference>
<evidence type="ECO:0000256" key="8">
    <source>
        <dbReference type="ARBA" id="ARBA00022777"/>
    </source>
</evidence>
<dbReference type="EC" id="2.7.13.3" evidence="3"/>
<dbReference type="PROSITE" id="PS50109">
    <property type="entry name" value="HIS_KIN"/>
    <property type="match status" value="1"/>
</dbReference>
<keyword evidence="11" id="KW-1133">Transmembrane helix</keyword>
<keyword evidence="11" id="KW-0812">Transmembrane</keyword>
<accession>A0ABU1N1V8</accession>
<dbReference type="CDD" id="cd00082">
    <property type="entry name" value="HisKA"/>
    <property type="match status" value="1"/>
</dbReference>